<proteinExistence type="predicted"/>
<organism evidence="2 3">
    <name type="scientific">Pseudoalteromonas tunicata D2</name>
    <dbReference type="NCBI Taxonomy" id="87626"/>
    <lineage>
        <taxon>Bacteria</taxon>
        <taxon>Pseudomonadati</taxon>
        <taxon>Pseudomonadota</taxon>
        <taxon>Gammaproteobacteria</taxon>
        <taxon>Alteromonadales</taxon>
        <taxon>Pseudoalteromonadaceae</taxon>
        <taxon>Pseudoalteromonas</taxon>
    </lineage>
</organism>
<gene>
    <name evidence="2" type="ORF">PTD2_22760</name>
</gene>
<dbReference type="Proteomes" id="UP000006201">
    <property type="component" value="Unassembled WGS sequence"/>
</dbReference>
<sequence>MVNWDGKYSTADGLLYGDKPSGIIDLATDRFPDRLGHILCLGDGEGRQSRALAERGFNVTAIDFSEVATNRARQQDQKRGLTVNRLIGNAAQPPEPEMVIDSCFLCFLHFSVAERQACFRWLKQALPLGGLLFLEGFGPDQPQHRAKYMSGGPEQADLLYDTTILKDELSEFTVHHQFCAEVILDDRPGHQGLAQITQMICEKVR</sequence>
<evidence type="ECO:0000259" key="1">
    <source>
        <dbReference type="Pfam" id="PF13649"/>
    </source>
</evidence>
<keyword evidence="3" id="KW-1185">Reference proteome</keyword>
<reference evidence="2 3" key="1">
    <citation type="submission" date="2006-02" db="EMBL/GenBank/DDBJ databases">
        <authorList>
            <person name="Moran M.A."/>
            <person name="Kjelleberg S."/>
            <person name="Egan S."/>
            <person name="Saunders N."/>
            <person name="Thomas T."/>
            <person name="Ferriera S."/>
            <person name="Johnson J."/>
            <person name="Kravitz S."/>
            <person name="Halpern A."/>
            <person name="Remington K."/>
            <person name="Beeson K."/>
            <person name="Tran B."/>
            <person name="Rogers Y.-H."/>
            <person name="Friedman R."/>
            <person name="Venter J.C."/>
        </authorList>
    </citation>
    <scope>NUCLEOTIDE SEQUENCE [LARGE SCALE GENOMIC DNA]</scope>
    <source>
        <strain evidence="2 3">D2</strain>
    </source>
</reference>
<evidence type="ECO:0000313" key="2">
    <source>
        <dbReference type="EMBL" id="EAR26322.1"/>
    </source>
</evidence>
<dbReference type="HOGENOM" id="CLU_056435_0_1_6"/>
<accession>A4CG16</accession>
<protein>
    <submittedName>
        <fullName evidence="2">Tellurite resistance protein TehB</fullName>
    </submittedName>
</protein>
<dbReference type="InterPro" id="IPR029063">
    <property type="entry name" value="SAM-dependent_MTases_sf"/>
</dbReference>
<dbReference type="Pfam" id="PF13649">
    <property type="entry name" value="Methyltransf_25"/>
    <property type="match status" value="1"/>
</dbReference>
<dbReference type="RefSeq" id="WP_009839417.1">
    <property type="nucleotide sequence ID" value="NZ_AAOH01000032.1"/>
</dbReference>
<dbReference type="InterPro" id="IPR041698">
    <property type="entry name" value="Methyltransf_25"/>
</dbReference>
<dbReference type="Gene3D" id="3.40.50.150">
    <property type="entry name" value="Vaccinia Virus protein VP39"/>
    <property type="match status" value="1"/>
</dbReference>
<dbReference type="EMBL" id="AAOH01000032">
    <property type="protein sequence ID" value="EAR26322.1"/>
    <property type="molecule type" value="Genomic_DNA"/>
</dbReference>
<dbReference type="CDD" id="cd02440">
    <property type="entry name" value="AdoMet_MTases"/>
    <property type="match status" value="1"/>
</dbReference>
<dbReference type="eggNOG" id="COG0500">
    <property type="taxonomic scope" value="Bacteria"/>
</dbReference>
<dbReference type="OrthoDB" id="9786503at2"/>
<dbReference type="AlphaFoldDB" id="A4CG16"/>
<feature type="domain" description="Methyltransferase" evidence="1">
    <location>
        <begin position="38"/>
        <end position="130"/>
    </location>
</feature>
<comment type="caution">
    <text evidence="2">The sequence shown here is derived from an EMBL/GenBank/DDBJ whole genome shotgun (WGS) entry which is preliminary data.</text>
</comment>
<name>A4CG16_9GAMM</name>
<dbReference type="SUPFAM" id="SSF53335">
    <property type="entry name" value="S-adenosyl-L-methionine-dependent methyltransferases"/>
    <property type="match status" value="1"/>
</dbReference>
<evidence type="ECO:0000313" key="3">
    <source>
        <dbReference type="Proteomes" id="UP000006201"/>
    </source>
</evidence>
<dbReference type="STRING" id="87626.PTD2_22760"/>